<feature type="region of interest" description="Disordered" evidence="5">
    <location>
        <begin position="15"/>
        <end position="43"/>
    </location>
</feature>
<name>A0A6I9NKP8_9TELE</name>
<evidence type="ECO:0000256" key="4">
    <source>
        <dbReference type="RuleBase" id="RU003845"/>
    </source>
</evidence>
<gene>
    <name evidence="7" type="primary">LOC104952972</name>
</gene>
<evidence type="ECO:0000256" key="5">
    <source>
        <dbReference type="SAM" id="MobiDB-lite"/>
    </source>
</evidence>
<dbReference type="PROSITE" id="PS01013">
    <property type="entry name" value="OSBP"/>
    <property type="match status" value="1"/>
</dbReference>
<dbReference type="InterPro" id="IPR037239">
    <property type="entry name" value="OSBP_sf"/>
</dbReference>
<dbReference type="Gene3D" id="2.40.160.120">
    <property type="match status" value="1"/>
</dbReference>
<evidence type="ECO:0000256" key="2">
    <source>
        <dbReference type="ARBA" id="ARBA00023121"/>
    </source>
</evidence>
<organism evidence="6 7">
    <name type="scientific">Notothenia coriiceps</name>
    <name type="common">black rockcod</name>
    <dbReference type="NCBI Taxonomy" id="8208"/>
    <lineage>
        <taxon>Eukaryota</taxon>
        <taxon>Metazoa</taxon>
        <taxon>Chordata</taxon>
        <taxon>Craniata</taxon>
        <taxon>Vertebrata</taxon>
        <taxon>Euteleostomi</taxon>
        <taxon>Actinopterygii</taxon>
        <taxon>Neopterygii</taxon>
        <taxon>Teleostei</taxon>
        <taxon>Neoteleostei</taxon>
        <taxon>Acanthomorphata</taxon>
        <taxon>Eupercaria</taxon>
        <taxon>Perciformes</taxon>
        <taxon>Notothenioidei</taxon>
        <taxon>Nototheniidae</taxon>
        <taxon>Notothenia</taxon>
    </lineage>
</organism>
<evidence type="ECO:0000313" key="6">
    <source>
        <dbReference type="Proteomes" id="UP000504611"/>
    </source>
</evidence>
<dbReference type="GO" id="GO:0097038">
    <property type="term" value="C:perinuclear endoplasmic reticulum"/>
    <property type="evidence" value="ECO:0007669"/>
    <property type="project" value="TreeGrafter"/>
</dbReference>
<keyword evidence="2" id="KW-0446">Lipid-binding</keyword>
<dbReference type="GO" id="GO:0005886">
    <property type="term" value="C:plasma membrane"/>
    <property type="evidence" value="ECO:0007669"/>
    <property type="project" value="TreeGrafter"/>
</dbReference>
<keyword evidence="4" id="KW-0445">Lipid transport</keyword>
<evidence type="ECO:0000256" key="1">
    <source>
        <dbReference type="ARBA" id="ARBA00008842"/>
    </source>
</evidence>
<dbReference type="OrthoDB" id="1854502at2759"/>
<dbReference type="SUPFAM" id="SSF144000">
    <property type="entry name" value="Oxysterol-binding protein-like"/>
    <property type="match status" value="1"/>
</dbReference>
<proteinExistence type="inferred from homology"/>
<dbReference type="FunFam" id="2.40.160.120:FF:000001">
    <property type="entry name" value="Oxysterol-binding protein"/>
    <property type="match status" value="1"/>
</dbReference>
<dbReference type="GO" id="GO:0120009">
    <property type="term" value="P:intermembrane lipid transfer"/>
    <property type="evidence" value="ECO:0007669"/>
    <property type="project" value="UniProtKB-ARBA"/>
</dbReference>
<dbReference type="Proteomes" id="UP000504611">
    <property type="component" value="Unplaced"/>
</dbReference>
<dbReference type="GO" id="GO:0005829">
    <property type="term" value="C:cytosol"/>
    <property type="evidence" value="ECO:0007669"/>
    <property type="project" value="TreeGrafter"/>
</dbReference>
<dbReference type="InterPro" id="IPR018494">
    <property type="entry name" value="Oxysterol-bd_CS"/>
</dbReference>
<accession>A0A6I9NKP8</accession>
<reference evidence="7" key="1">
    <citation type="submission" date="2025-08" db="UniProtKB">
        <authorList>
            <consortium name="RefSeq"/>
        </authorList>
    </citation>
    <scope>IDENTIFICATION</scope>
    <source>
        <tissue evidence="7">Muscle</tissue>
    </source>
</reference>
<dbReference type="AlphaFoldDB" id="A0A6I9NKP8"/>
<dbReference type="PANTHER" id="PTHR10972:SF146">
    <property type="entry name" value="OXYSTEROL-BINDING PROTEIN"/>
    <property type="match status" value="1"/>
</dbReference>
<dbReference type="GO" id="GO:0015485">
    <property type="term" value="F:cholesterol binding"/>
    <property type="evidence" value="ECO:0007669"/>
    <property type="project" value="TreeGrafter"/>
</dbReference>
<keyword evidence="6" id="KW-1185">Reference proteome</keyword>
<protein>
    <recommendedName>
        <fullName evidence="4">Oxysterol-binding protein</fullName>
    </recommendedName>
</protein>
<dbReference type="PANTHER" id="PTHR10972">
    <property type="entry name" value="OXYSTEROL-BINDING PROTEIN-RELATED"/>
    <property type="match status" value="1"/>
</dbReference>
<dbReference type="GeneID" id="104952972"/>
<dbReference type="RefSeq" id="XP_010778189.1">
    <property type="nucleotide sequence ID" value="XM_010779887.1"/>
</dbReference>
<keyword evidence="4" id="KW-0813">Transport</keyword>
<dbReference type="Pfam" id="PF01237">
    <property type="entry name" value="Oxysterol_BP"/>
    <property type="match status" value="1"/>
</dbReference>
<evidence type="ECO:0000256" key="3">
    <source>
        <dbReference type="RuleBase" id="RU003844"/>
    </source>
</evidence>
<dbReference type="KEGG" id="ncc:104952972"/>
<sequence>MAEYFDASEVIVCESSSEAEASDESGLSDITTTSNSEPDEGHTTATLNYRASLSTADNPSPVLTNTGRRTVLPATGAGNSHIGIMNILYNNIGKDLSRISMPVALNEPLSLLQRLSEELEYSELLDIANTIDDPYERMVYVAVFSISGYAWASWRNRYKPFNPVLGETYESHRADRGFKFLSEQVCHHPPLSACHAESKNFTFWQDQRWKNKFWGKSMEVISSGLVNVSLPRYGDHYEWNKVVTCIHNVLSQERWLEHYGEVVIKNTKDDSCTCKITFVKVNTLIH</sequence>
<dbReference type="InterPro" id="IPR000648">
    <property type="entry name" value="Oxysterol-bd"/>
</dbReference>
<dbReference type="GO" id="GO:0031965">
    <property type="term" value="C:nuclear membrane"/>
    <property type="evidence" value="ECO:0007669"/>
    <property type="project" value="TreeGrafter"/>
</dbReference>
<comment type="similarity">
    <text evidence="1 3">Belongs to the OSBP family.</text>
</comment>
<evidence type="ECO:0000313" key="7">
    <source>
        <dbReference type="RefSeq" id="XP_010778189.1"/>
    </source>
</evidence>